<dbReference type="PIRSF" id="PIRSF017393">
    <property type="entry name" value="MTase_SAV2177"/>
    <property type="match status" value="1"/>
</dbReference>
<name>A0A2T0LL07_9PSEU</name>
<sequence>MGDRSIDAFAASVDRPSSARVYDYLLGGTHHYAIDREFADQQLATVPDMREALRSNRAFVGRAVRCALGRGVRQFVDIGAGLPSQGQAHQVADETDPEARARVVYVDNEEIAHAHASILLADEADPERHKAVCADFFDRDLLWEQVLATGVIDQAEPVCLLVTALLHFVPDEREPGKVLAFYRDQLAAGSLLVLSHGCDELDDEDVRRVAGNYARTSSPAVLRDRDGIAGFFDGWELLDPGLTWTVEWRPDGTETEWWEGVPARARCLAGVAVKPA</sequence>
<dbReference type="InterPro" id="IPR029063">
    <property type="entry name" value="SAM-dependent_MTases_sf"/>
</dbReference>
<gene>
    <name evidence="1" type="ORF">B0I33_11498</name>
</gene>
<accession>A0A2T0LL07</accession>
<keyword evidence="2" id="KW-1185">Reference proteome</keyword>
<dbReference type="Proteomes" id="UP000238362">
    <property type="component" value="Unassembled WGS sequence"/>
</dbReference>
<evidence type="ECO:0000313" key="1">
    <source>
        <dbReference type="EMBL" id="PRX43637.1"/>
    </source>
</evidence>
<protein>
    <submittedName>
        <fullName evidence="1">S-adenosyl methyltransferase</fullName>
    </submittedName>
</protein>
<dbReference type="AlphaFoldDB" id="A0A2T0LL07"/>
<dbReference type="GO" id="GO:0008168">
    <property type="term" value="F:methyltransferase activity"/>
    <property type="evidence" value="ECO:0007669"/>
    <property type="project" value="UniProtKB-KW"/>
</dbReference>
<dbReference type="OrthoDB" id="3630902at2"/>
<reference evidence="1 2" key="1">
    <citation type="submission" date="2018-03" db="EMBL/GenBank/DDBJ databases">
        <title>Genomic Encyclopedia of Type Strains, Phase III (KMG-III): the genomes of soil and plant-associated and newly described type strains.</title>
        <authorList>
            <person name="Whitman W."/>
        </authorList>
    </citation>
    <scope>NUCLEOTIDE SEQUENCE [LARGE SCALE GENOMIC DNA]</scope>
    <source>
        <strain evidence="1 2">CGMCC 4.7125</strain>
    </source>
</reference>
<dbReference type="InterPro" id="IPR006764">
    <property type="entry name" value="SAM_dep_MeTrfase_SAV2177_type"/>
</dbReference>
<dbReference type="GO" id="GO:0032259">
    <property type="term" value="P:methylation"/>
    <property type="evidence" value="ECO:0007669"/>
    <property type="project" value="UniProtKB-KW"/>
</dbReference>
<keyword evidence="1" id="KW-0808">Transferase</keyword>
<dbReference type="SUPFAM" id="SSF53335">
    <property type="entry name" value="S-adenosyl-L-methionine-dependent methyltransferases"/>
    <property type="match status" value="1"/>
</dbReference>
<dbReference type="Gene3D" id="3.40.50.150">
    <property type="entry name" value="Vaccinia Virus protein VP39"/>
    <property type="match status" value="1"/>
</dbReference>
<evidence type="ECO:0000313" key="2">
    <source>
        <dbReference type="Proteomes" id="UP000238362"/>
    </source>
</evidence>
<dbReference type="Pfam" id="PF04672">
    <property type="entry name" value="Methyltransf_19"/>
    <property type="match status" value="1"/>
</dbReference>
<comment type="caution">
    <text evidence="1">The sequence shown here is derived from an EMBL/GenBank/DDBJ whole genome shotgun (WGS) entry which is preliminary data.</text>
</comment>
<keyword evidence="1" id="KW-0489">Methyltransferase</keyword>
<dbReference type="RefSeq" id="WP_106182214.1">
    <property type="nucleotide sequence ID" value="NZ_PVNH01000014.1"/>
</dbReference>
<organism evidence="1 2">
    <name type="scientific">Prauserella shujinwangii</name>
    <dbReference type="NCBI Taxonomy" id="1453103"/>
    <lineage>
        <taxon>Bacteria</taxon>
        <taxon>Bacillati</taxon>
        <taxon>Actinomycetota</taxon>
        <taxon>Actinomycetes</taxon>
        <taxon>Pseudonocardiales</taxon>
        <taxon>Pseudonocardiaceae</taxon>
        <taxon>Prauserella</taxon>
    </lineage>
</organism>
<dbReference type="EMBL" id="PVNH01000014">
    <property type="protein sequence ID" value="PRX43637.1"/>
    <property type="molecule type" value="Genomic_DNA"/>
</dbReference>
<proteinExistence type="predicted"/>